<feature type="modified residue" description="FMN phosphoryl threonine" evidence="6">
    <location>
        <position position="161"/>
    </location>
</feature>
<dbReference type="Pfam" id="PF04205">
    <property type="entry name" value="FMN_bind"/>
    <property type="match status" value="1"/>
</dbReference>
<comment type="subunit">
    <text evidence="6">The complex is composed of six subunits: RnfA, RnfB, RnfC, RnfD, RnfE and RnfG.</text>
</comment>
<comment type="caution">
    <text evidence="9">The sequence shown here is derived from an EMBL/GenBank/DDBJ whole genome shotgun (WGS) entry which is preliminary data.</text>
</comment>
<dbReference type="PANTHER" id="PTHR36118:SF1">
    <property type="entry name" value="ION-TRANSLOCATING OXIDOREDUCTASE COMPLEX SUBUNIT G"/>
    <property type="match status" value="1"/>
</dbReference>
<evidence type="ECO:0000256" key="2">
    <source>
        <dbReference type="ARBA" id="ARBA00022553"/>
    </source>
</evidence>
<evidence type="ECO:0000313" key="10">
    <source>
        <dbReference type="Proteomes" id="UP000315669"/>
    </source>
</evidence>
<dbReference type="PIRSF" id="PIRSF006091">
    <property type="entry name" value="E_trnsport_RnfG"/>
    <property type="match status" value="1"/>
</dbReference>
<keyword evidence="6 7" id="KW-1133">Transmembrane helix</keyword>
<dbReference type="GO" id="GO:0005886">
    <property type="term" value="C:plasma membrane"/>
    <property type="evidence" value="ECO:0007669"/>
    <property type="project" value="UniProtKB-SubCell"/>
</dbReference>
<keyword evidence="2 6" id="KW-0597">Phosphoprotein</keyword>
<keyword evidence="5 6" id="KW-0249">Electron transport</keyword>
<evidence type="ECO:0000256" key="3">
    <source>
        <dbReference type="ARBA" id="ARBA00022630"/>
    </source>
</evidence>
<dbReference type="EMBL" id="SOII01000106">
    <property type="protein sequence ID" value="TET85655.1"/>
    <property type="molecule type" value="Genomic_DNA"/>
</dbReference>
<comment type="subcellular location">
    <subcellularLocation>
        <location evidence="6">Cell membrane</location>
        <topology evidence="6">Single-pass membrane protein</topology>
    </subcellularLocation>
</comment>
<sequence length="185" mass="20325">MKKSVHMVLVLSIVGMISGASLVGVYRYAQPRIEENKKAEIRRAVFEVLPEAKDYNTIIKEDRLIYQGLDSSGNLVGYAFIGEAAGYQGIIEIMIGMDPELNQTRGIQILESVETPGLGAKITSESFGEQFKALLVVPLIKLIKGKKAEEDNQVQAITGATISSQTVIDILNNTIKEVREKLSKE</sequence>
<keyword evidence="1 6" id="KW-0813">Transport</keyword>
<dbReference type="HAMAP" id="MF_00479">
    <property type="entry name" value="RsxG_RnfG"/>
    <property type="match status" value="1"/>
</dbReference>
<keyword evidence="6" id="KW-1003">Cell membrane</keyword>
<keyword evidence="6 7" id="KW-0472">Membrane</keyword>
<feature type="domain" description="FMN-binding" evidence="8">
    <location>
        <begin position="86"/>
        <end position="178"/>
    </location>
</feature>
<evidence type="ECO:0000256" key="4">
    <source>
        <dbReference type="ARBA" id="ARBA00022643"/>
    </source>
</evidence>
<evidence type="ECO:0000313" key="9">
    <source>
        <dbReference type="EMBL" id="TET85655.1"/>
    </source>
</evidence>
<dbReference type="InterPro" id="IPR007329">
    <property type="entry name" value="FMN-bd"/>
</dbReference>
<comment type="cofactor">
    <cofactor evidence="6">
        <name>FMN</name>
        <dbReference type="ChEBI" id="CHEBI:58210"/>
    </cofactor>
</comment>
<evidence type="ECO:0000256" key="5">
    <source>
        <dbReference type="ARBA" id="ARBA00022982"/>
    </source>
</evidence>
<dbReference type="EC" id="7.-.-.-" evidence="6"/>
<keyword evidence="3 6" id="KW-0285">Flavoprotein</keyword>
<evidence type="ECO:0000256" key="1">
    <source>
        <dbReference type="ARBA" id="ARBA00022448"/>
    </source>
</evidence>
<evidence type="ECO:0000256" key="6">
    <source>
        <dbReference type="HAMAP-Rule" id="MF_00479"/>
    </source>
</evidence>
<dbReference type="Proteomes" id="UP000315669">
    <property type="component" value="Unassembled WGS sequence"/>
</dbReference>
<dbReference type="GO" id="GO:0022900">
    <property type="term" value="P:electron transport chain"/>
    <property type="evidence" value="ECO:0007669"/>
    <property type="project" value="UniProtKB-UniRule"/>
</dbReference>
<dbReference type="AlphaFoldDB" id="A0A523Y2B0"/>
<protein>
    <recommendedName>
        <fullName evidence="6">Ion-translocating oxidoreductase complex subunit G</fullName>
        <ecNumber evidence="6">7.-.-.-</ecNumber>
    </recommendedName>
    <alternativeName>
        <fullName evidence="6">Rnf electron transport complex subunit G</fullName>
    </alternativeName>
</protein>
<dbReference type="GO" id="GO:0009055">
    <property type="term" value="F:electron transfer activity"/>
    <property type="evidence" value="ECO:0007669"/>
    <property type="project" value="InterPro"/>
</dbReference>
<name>A0A523Y2B0_UNCAE</name>
<proteinExistence type="inferred from homology"/>
<feature type="transmembrane region" description="Helical" evidence="7">
    <location>
        <begin position="6"/>
        <end position="29"/>
    </location>
</feature>
<dbReference type="GO" id="GO:0010181">
    <property type="term" value="F:FMN binding"/>
    <property type="evidence" value="ECO:0007669"/>
    <property type="project" value="InterPro"/>
</dbReference>
<dbReference type="SMART" id="SM00900">
    <property type="entry name" value="FMN_bind"/>
    <property type="match status" value="1"/>
</dbReference>
<organism evidence="9 10">
    <name type="scientific">Aerophobetes bacterium</name>
    <dbReference type="NCBI Taxonomy" id="2030807"/>
    <lineage>
        <taxon>Bacteria</taxon>
        <taxon>Candidatus Aerophobota</taxon>
    </lineage>
</organism>
<dbReference type="InterPro" id="IPR010209">
    <property type="entry name" value="Ion_transpt_RnfG/RsxG"/>
</dbReference>
<comment type="similarity">
    <text evidence="6">Belongs to the RnfG family.</text>
</comment>
<keyword evidence="4 6" id="KW-0288">FMN</keyword>
<accession>A0A523Y2B0</accession>
<evidence type="ECO:0000256" key="7">
    <source>
        <dbReference type="SAM" id="Phobius"/>
    </source>
</evidence>
<evidence type="ECO:0000259" key="8">
    <source>
        <dbReference type="SMART" id="SM00900"/>
    </source>
</evidence>
<comment type="function">
    <text evidence="6">Part of a membrane-bound complex that couples electron transfer with translocation of ions across the membrane.</text>
</comment>
<reference evidence="9 10" key="1">
    <citation type="submission" date="2019-03" db="EMBL/GenBank/DDBJ databases">
        <title>Metabolic potential of uncultured bacteria and archaea associated with petroleum seepage in deep-sea sediments.</title>
        <authorList>
            <person name="Dong X."/>
            <person name="Hubert C."/>
        </authorList>
    </citation>
    <scope>NUCLEOTIDE SEQUENCE [LARGE SCALE GENOMIC DNA]</scope>
    <source>
        <strain evidence="9">E29_bin25</strain>
    </source>
</reference>
<keyword evidence="6 7" id="KW-0812">Transmembrane</keyword>
<dbReference type="PANTHER" id="PTHR36118">
    <property type="entry name" value="ION-TRANSLOCATING OXIDOREDUCTASE COMPLEX SUBUNIT G"/>
    <property type="match status" value="1"/>
</dbReference>
<keyword evidence="6" id="KW-1278">Translocase</keyword>
<gene>
    <name evidence="6" type="primary">rnfG</name>
    <name evidence="9" type="ORF">E3J32_01490</name>
</gene>